<dbReference type="Proteomes" id="UP001566132">
    <property type="component" value="Unassembled WGS sequence"/>
</dbReference>
<dbReference type="EMBL" id="JBDJPC010000004">
    <property type="protein sequence ID" value="KAL1505139.1"/>
    <property type="molecule type" value="Genomic_DNA"/>
</dbReference>
<name>A0ABD1EZN4_HYPHA</name>
<proteinExistence type="predicted"/>
<sequence>MGRHICAVFHILGKEPSLRQLLHTRSMTSGYRLQNSLDITGGIPSGPVIGQFFCLDYISWRVCGAPLHKFQHTIVRDRPAGYTEVAACGLEIVADLPVLYVHCQYWKDPTARFLNLGHQPAGPLCWASLHMVAASVGRRKRSLPQPACRRH</sequence>
<comment type="caution">
    <text evidence="1">The sequence shown here is derived from an EMBL/GenBank/DDBJ whole genome shotgun (WGS) entry which is preliminary data.</text>
</comment>
<organism evidence="1 2">
    <name type="scientific">Hypothenemus hampei</name>
    <name type="common">Coffee berry borer</name>
    <dbReference type="NCBI Taxonomy" id="57062"/>
    <lineage>
        <taxon>Eukaryota</taxon>
        <taxon>Metazoa</taxon>
        <taxon>Ecdysozoa</taxon>
        <taxon>Arthropoda</taxon>
        <taxon>Hexapoda</taxon>
        <taxon>Insecta</taxon>
        <taxon>Pterygota</taxon>
        <taxon>Neoptera</taxon>
        <taxon>Endopterygota</taxon>
        <taxon>Coleoptera</taxon>
        <taxon>Polyphaga</taxon>
        <taxon>Cucujiformia</taxon>
        <taxon>Curculionidae</taxon>
        <taxon>Scolytinae</taxon>
        <taxon>Hypothenemus</taxon>
    </lineage>
</organism>
<keyword evidence="2" id="KW-1185">Reference proteome</keyword>
<accession>A0ABD1EZN4</accession>
<evidence type="ECO:0000313" key="2">
    <source>
        <dbReference type="Proteomes" id="UP001566132"/>
    </source>
</evidence>
<reference evidence="1 2" key="1">
    <citation type="submission" date="2024-05" db="EMBL/GenBank/DDBJ databases">
        <title>Genetic variation in Jamaican populations of the coffee berry borer (Hypothenemus hampei).</title>
        <authorList>
            <person name="Errbii M."/>
            <person name="Myrie A."/>
        </authorList>
    </citation>
    <scope>NUCLEOTIDE SEQUENCE [LARGE SCALE GENOMIC DNA]</scope>
    <source>
        <strain evidence="1">JA-Hopewell-2020-01-JO</strain>
        <tissue evidence="1">Whole body</tissue>
    </source>
</reference>
<dbReference type="AlphaFoldDB" id="A0ABD1EZN4"/>
<evidence type="ECO:0000313" key="1">
    <source>
        <dbReference type="EMBL" id="KAL1505139.1"/>
    </source>
</evidence>
<protein>
    <submittedName>
        <fullName evidence="1">Uncharacterized protein</fullName>
    </submittedName>
</protein>
<gene>
    <name evidence="1" type="ORF">ABEB36_004762</name>
</gene>